<feature type="domain" description="GIY-YIG" evidence="5">
    <location>
        <begin position="198"/>
        <end position="276"/>
    </location>
</feature>
<dbReference type="InterPro" id="IPR047296">
    <property type="entry name" value="GIY-YIG_UvrC_Cho"/>
</dbReference>
<evidence type="ECO:0000313" key="6">
    <source>
        <dbReference type="EMBL" id="KXB31167.1"/>
    </source>
</evidence>
<dbReference type="GO" id="GO:0008408">
    <property type="term" value="F:3'-5' exonuclease activity"/>
    <property type="evidence" value="ECO:0007669"/>
    <property type="project" value="TreeGrafter"/>
</dbReference>
<dbReference type="STRING" id="281362.AT959_10815"/>
<dbReference type="CDD" id="cd06127">
    <property type="entry name" value="DEDDh"/>
    <property type="match status" value="1"/>
</dbReference>
<dbReference type="EC" id="2.7.7.7" evidence="1"/>
<evidence type="ECO:0000256" key="3">
    <source>
        <dbReference type="ARBA" id="ARBA00026073"/>
    </source>
</evidence>
<dbReference type="GO" id="GO:0005829">
    <property type="term" value="C:cytosol"/>
    <property type="evidence" value="ECO:0007669"/>
    <property type="project" value="TreeGrafter"/>
</dbReference>
<comment type="caution">
    <text evidence="6">The sequence shown here is derived from an EMBL/GenBank/DDBJ whole genome shotgun (WGS) entry which is preliminary data.</text>
</comment>
<dbReference type="PANTHER" id="PTHR30231">
    <property type="entry name" value="DNA POLYMERASE III SUBUNIT EPSILON"/>
    <property type="match status" value="1"/>
</dbReference>
<evidence type="ECO:0000256" key="1">
    <source>
        <dbReference type="ARBA" id="ARBA00012417"/>
    </source>
</evidence>
<dbReference type="SUPFAM" id="SSF53098">
    <property type="entry name" value="Ribonuclease H-like"/>
    <property type="match status" value="1"/>
</dbReference>
<name>A0A133XJR0_9RHOO</name>
<evidence type="ECO:0000259" key="5">
    <source>
        <dbReference type="PROSITE" id="PS50164"/>
    </source>
</evidence>
<evidence type="ECO:0000256" key="4">
    <source>
        <dbReference type="ARBA" id="ARBA00049244"/>
    </source>
</evidence>
<evidence type="ECO:0000256" key="2">
    <source>
        <dbReference type="ARBA" id="ARBA00025483"/>
    </source>
</evidence>
<dbReference type="InterPro" id="IPR036397">
    <property type="entry name" value="RNaseH_sf"/>
</dbReference>
<dbReference type="GO" id="GO:0045004">
    <property type="term" value="P:DNA replication proofreading"/>
    <property type="evidence" value="ECO:0007669"/>
    <property type="project" value="TreeGrafter"/>
</dbReference>
<dbReference type="Pfam" id="PF00929">
    <property type="entry name" value="RNase_T"/>
    <property type="match status" value="1"/>
</dbReference>
<dbReference type="CDD" id="cd10434">
    <property type="entry name" value="GIY-YIG_UvrC_Cho"/>
    <property type="match status" value="1"/>
</dbReference>
<evidence type="ECO:0000313" key="7">
    <source>
        <dbReference type="Proteomes" id="UP000070186"/>
    </source>
</evidence>
<dbReference type="EMBL" id="LODL01000019">
    <property type="protein sequence ID" value="KXB31167.1"/>
    <property type="molecule type" value="Genomic_DNA"/>
</dbReference>
<dbReference type="PROSITE" id="PS50164">
    <property type="entry name" value="GIY_YIG"/>
    <property type="match status" value="1"/>
</dbReference>
<dbReference type="InterPro" id="IPR012337">
    <property type="entry name" value="RNaseH-like_sf"/>
</dbReference>
<dbReference type="AlphaFoldDB" id="A0A133XJR0"/>
<accession>A0A133XJR0</accession>
<sequence length="461" mass="51416">MRPLAFVDLETTGATATHDRITEIGIVEVDADGVVREWQQLVNPGMSIPPFIEQLTGISNALVADAPPFESVASEALRRLEGRLFIAHNARFDYGFLKNEFKRLGIPFRAPVLCTVKLSRALFPEHHRHNLDSLIERHGLQAAARHRALADAQLIHQFWQKIHVDRSPEAIETAIQAQNGKLSLPPQLDARLIDELPETAGVYLFYDADGLPLHIGPATDLRKGVLAHFKHKRPSAKEARLAQQVSRIDWVETSGEIGALLTEARLVRQLRPGRPQTPEQPDEICTWMLVDEGNDWLRPQLLPARDLEFSLRSACYGLYRNAKEAHSRLRALADSEKLCRSLLGLEKHAPGQPCAGYSSKSCKGACCGKESLARHTVRLLSALTQQKLVSWPFPGPALIREGDEGHLLDGWRYLGTVRRDEEIDALLAAGRPPFDRDTYKILAKYVGKMTPLAVQRTASPE</sequence>
<dbReference type="Gene3D" id="3.40.1440.10">
    <property type="entry name" value="GIY-YIG endonuclease"/>
    <property type="match status" value="1"/>
</dbReference>
<dbReference type="InterPro" id="IPR035901">
    <property type="entry name" value="GIY-YIG_endonuc_sf"/>
</dbReference>
<dbReference type="GO" id="GO:0003887">
    <property type="term" value="F:DNA-directed DNA polymerase activity"/>
    <property type="evidence" value="ECO:0007669"/>
    <property type="project" value="UniProtKB-EC"/>
</dbReference>
<dbReference type="InterPro" id="IPR013520">
    <property type="entry name" value="Ribonucl_H"/>
</dbReference>
<comment type="subunit">
    <text evidence="3">DNA polymerase III contains a core (composed of alpha, epsilon and theta chains) that associates with a tau subunit. This core dimerizes to form the POLIII' complex. PolIII' associates with the gamma complex (composed of gamma, delta, delta', psi and chi chains) and with the beta chain to form the complete DNA polymerase III complex.</text>
</comment>
<dbReference type="SUPFAM" id="SSF82771">
    <property type="entry name" value="GIY-YIG endonuclease"/>
    <property type="match status" value="1"/>
</dbReference>
<dbReference type="GO" id="GO:0003677">
    <property type="term" value="F:DNA binding"/>
    <property type="evidence" value="ECO:0007669"/>
    <property type="project" value="InterPro"/>
</dbReference>
<dbReference type="SMART" id="SM00479">
    <property type="entry name" value="EXOIII"/>
    <property type="match status" value="1"/>
</dbReference>
<keyword evidence="7" id="KW-1185">Reference proteome</keyword>
<gene>
    <name evidence="6" type="ORF">AT959_10815</name>
</gene>
<dbReference type="InterPro" id="IPR006054">
    <property type="entry name" value="DnaQ"/>
</dbReference>
<protein>
    <recommendedName>
        <fullName evidence="1">DNA-directed DNA polymerase</fullName>
        <ecNumber evidence="1">2.7.7.7</ecNumber>
    </recommendedName>
</protein>
<comment type="catalytic activity">
    <reaction evidence="4">
        <text>DNA(n) + a 2'-deoxyribonucleoside 5'-triphosphate = DNA(n+1) + diphosphate</text>
        <dbReference type="Rhea" id="RHEA:22508"/>
        <dbReference type="Rhea" id="RHEA-COMP:17339"/>
        <dbReference type="Rhea" id="RHEA-COMP:17340"/>
        <dbReference type="ChEBI" id="CHEBI:33019"/>
        <dbReference type="ChEBI" id="CHEBI:61560"/>
        <dbReference type="ChEBI" id="CHEBI:173112"/>
        <dbReference type="EC" id="2.7.7.7"/>
    </reaction>
</comment>
<dbReference type="InterPro" id="IPR000305">
    <property type="entry name" value="GIY-YIG_endonuc"/>
</dbReference>
<dbReference type="FunFam" id="3.30.420.10:FF:000045">
    <property type="entry name" value="3'-5' exonuclease DinG"/>
    <property type="match status" value="1"/>
</dbReference>
<organism evidence="6 7">
    <name type="scientific">Dechloromonas denitrificans</name>
    <dbReference type="NCBI Taxonomy" id="281362"/>
    <lineage>
        <taxon>Bacteria</taxon>
        <taxon>Pseudomonadati</taxon>
        <taxon>Pseudomonadota</taxon>
        <taxon>Betaproteobacteria</taxon>
        <taxon>Rhodocyclales</taxon>
        <taxon>Azonexaceae</taxon>
        <taxon>Dechloromonas</taxon>
    </lineage>
</organism>
<dbReference type="RefSeq" id="WP_066882970.1">
    <property type="nucleotide sequence ID" value="NZ_LODL01000019.1"/>
</dbReference>
<dbReference type="Proteomes" id="UP000070186">
    <property type="component" value="Unassembled WGS sequence"/>
</dbReference>
<reference evidence="6 7" key="1">
    <citation type="submission" date="2015-12" db="EMBL/GenBank/DDBJ databases">
        <title>Nitrous oxide reduction kinetics distinguish bacteria harboring typical versus atypical NosZ.</title>
        <authorList>
            <person name="Yoon S."/>
            <person name="Nissen S."/>
            <person name="Park D."/>
            <person name="Sanford R.A."/>
            <person name="Loeffler F.E."/>
        </authorList>
    </citation>
    <scope>NUCLEOTIDE SEQUENCE [LARGE SCALE GENOMIC DNA]</scope>
    <source>
        <strain evidence="6 7">ATCC BAA-841</strain>
    </source>
</reference>
<dbReference type="PANTHER" id="PTHR30231:SF37">
    <property type="entry name" value="EXODEOXYRIBONUCLEASE 10"/>
    <property type="match status" value="1"/>
</dbReference>
<comment type="function">
    <text evidence="2">DNA polymerase III is a complex, multichain enzyme responsible for most of the replicative synthesis in bacteria. The epsilon subunit contain the editing function and is a proofreading 3'-5' exonuclease.</text>
</comment>
<dbReference type="GO" id="GO:0006289">
    <property type="term" value="P:nucleotide-excision repair"/>
    <property type="evidence" value="ECO:0007669"/>
    <property type="project" value="InterPro"/>
</dbReference>
<dbReference type="Gene3D" id="3.30.420.10">
    <property type="entry name" value="Ribonuclease H-like superfamily/Ribonuclease H"/>
    <property type="match status" value="1"/>
</dbReference>
<proteinExistence type="predicted"/>
<dbReference type="NCBIfam" id="TIGR00573">
    <property type="entry name" value="dnaq"/>
    <property type="match status" value="1"/>
</dbReference>